<dbReference type="Pfam" id="PF03175">
    <property type="entry name" value="DNA_pol_B_2"/>
    <property type="match status" value="1"/>
</dbReference>
<dbReference type="GO" id="GO:0000166">
    <property type="term" value="F:nucleotide binding"/>
    <property type="evidence" value="ECO:0007669"/>
    <property type="project" value="InterPro"/>
</dbReference>
<proteinExistence type="inferred from homology"/>
<dbReference type="EMBL" id="KQ980933">
    <property type="protein sequence ID" value="KYN11348.1"/>
    <property type="molecule type" value="Genomic_DNA"/>
</dbReference>
<dbReference type="GO" id="GO:0003887">
    <property type="term" value="F:DNA-directed DNA polymerase activity"/>
    <property type="evidence" value="ECO:0007669"/>
    <property type="project" value="UniProtKB-KW"/>
</dbReference>
<evidence type="ECO:0000313" key="10">
    <source>
        <dbReference type="EMBL" id="KYN11348.1"/>
    </source>
</evidence>
<accession>A0A151IV05</accession>
<evidence type="ECO:0000256" key="7">
    <source>
        <dbReference type="ARBA" id="ARBA00023125"/>
    </source>
</evidence>
<comment type="catalytic activity">
    <reaction evidence="8">
        <text>DNA(n) + a 2'-deoxyribonucleoside 5'-triphosphate = DNA(n+1) + diphosphate</text>
        <dbReference type="Rhea" id="RHEA:22508"/>
        <dbReference type="Rhea" id="RHEA-COMP:17339"/>
        <dbReference type="Rhea" id="RHEA-COMP:17340"/>
        <dbReference type="ChEBI" id="CHEBI:33019"/>
        <dbReference type="ChEBI" id="CHEBI:61560"/>
        <dbReference type="ChEBI" id="CHEBI:173112"/>
        <dbReference type="EC" id="2.7.7.7"/>
    </reaction>
</comment>
<dbReference type="GO" id="GO:0006260">
    <property type="term" value="P:DNA replication"/>
    <property type="evidence" value="ECO:0007669"/>
    <property type="project" value="UniProtKB-KW"/>
</dbReference>
<evidence type="ECO:0000313" key="11">
    <source>
        <dbReference type="Proteomes" id="UP000078492"/>
    </source>
</evidence>
<dbReference type="Proteomes" id="UP000078492">
    <property type="component" value="Unassembled WGS sequence"/>
</dbReference>
<keyword evidence="3" id="KW-0808">Transferase</keyword>
<comment type="similarity">
    <text evidence="1">Belongs to the DNA polymerase type-B family.</text>
</comment>
<evidence type="ECO:0000256" key="3">
    <source>
        <dbReference type="ARBA" id="ARBA00022679"/>
    </source>
</evidence>
<sequence length="365" mass="42900">RELLEKCGHVATLVECFALMQRCDECIEQLEELCRTKRAVINYNHIEPRRFLEDGGNVVLERVRDAVERHCSVKMNTAFNGDFATKDKRANKSIITKNNEIYYVFTILTRAKNCRRTIWIVKKRDLSSRTMDILPMTKEKYISFTKHVDSTKDKNENHFLKNCVKLTFIDSYKFLASSLEKLASYLDKDKLKIMYYDVNNLYGWAMCKPLPYAEFRWVEDAANFDVSAIAQDSPTGYILEVDLEYPQHLHYRNADLPFCTTRDKPLGKREDKLLATLYDKQRYVIHYRNLQERTRHELRVTKIHRVLKFAQSPWFRDYIELNTHFRTRAKNDSEKNLYKLIVTSWGACVRMPLGRGVGSSDDGSA</sequence>
<dbReference type="EC" id="2.7.7.7" evidence="2"/>
<evidence type="ECO:0000256" key="2">
    <source>
        <dbReference type="ARBA" id="ARBA00012417"/>
    </source>
</evidence>
<dbReference type="SUPFAM" id="SSF56672">
    <property type="entry name" value="DNA/RNA polymerases"/>
    <property type="match status" value="1"/>
</dbReference>
<evidence type="ECO:0000256" key="6">
    <source>
        <dbReference type="ARBA" id="ARBA00022932"/>
    </source>
</evidence>
<dbReference type="AlphaFoldDB" id="A0A151IV05"/>
<dbReference type="STRING" id="471704.A0A151IV05"/>
<reference evidence="10 11" key="1">
    <citation type="submission" date="2015-09" db="EMBL/GenBank/DDBJ databases">
        <title>Trachymyrmex cornetzi WGS genome.</title>
        <authorList>
            <person name="Nygaard S."/>
            <person name="Hu H."/>
            <person name="Boomsma J."/>
            <person name="Zhang G."/>
        </authorList>
    </citation>
    <scope>NUCLEOTIDE SEQUENCE [LARGE SCALE GENOMIC DNA]</scope>
    <source>
        <strain evidence="10">Tcor2-1</strain>
        <tissue evidence="10">Whole body</tissue>
    </source>
</reference>
<organism evidence="10 11">
    <name type="scientific">Trachymyrmex cornetzi</name>
    <dbReference type="NCBI Taxonomy" id="471704"/>
    <lineage>
        <taxon>Eukaryota</taxon>
        <taxon>Metazoa</taxon>
        <taxon>Ecdysozoa</taxon>
        <taxon>Arthropoda</taxon>
        <taxon>Hexapoda</taxon>
        <taxon>Insecta</taxon>
        <taxon>Pterygota</taxon>
        <taxon>Neoptera</taxon>
        <taxon>Endopterygota</taxon>
        <taxon>Hymenoptera</taxon>
        <taxon>Apocrita</taxon>
        <taxon>Aculeata</taxon>
        <taxon>Formicoidea</taxon>
        <taxon>Formicidae</taxon>
        <taxon>Myrmicinae</taxon>
        <taxon>Trachymyrmex</taxon>
    </lineage>
</organism>
<evidence type="ECO:0000259" key="9">
    <source>
        <dbReference type="Pfam" id="PF03175"/>
    </source>
</evidence>
<evidence type="ECO:0000256" key="1">
    <source>
        <dbReference type="ARBA" id="ARBA00005755"/>
    </source>
</evidence>
<keyword evidence="5" id="KW-0235">DNA replication</keyword>
<feature type="non-terminal residue" evidence="10">
    <location>
        <position position="1"/>
    </location>
</feature>
<gene>
    <name evidence="10" type="ORF">ALC57_16499</name>
</gene>
<dbReference type="InterPro" id="IPR043502">
    <property type="entry name" value="DNA/RNA_pol_sf"/>
</dbReference>
<dbReference type="PANTHER" id="PTHR31511:SF12">
    <property type="entry name" value="RHO TERMINATION FACTOR N-TERMINAL DOMAIN-CONTAINING PROTEIN"/>
    <property type="match status" value="1"/>
</dbReference>
<keyword evidence="6" id="KW-0239">DNA-directed DNA polymerase</keyword>
<feature type="domain" description="DNA-directed DNA polymerase family B mitochondria/virus" evidence="9">
    <location>
        <begin position="191"/>
        <end position="341"/>
    </location>
</feature>
<keyword evidence="7" id="KW-0238">DNA-binding</keyword>
<evidence type="ECO:0000256" key="4">
    <source>
        <dbReference type="ARBA" id="ARBA00022695"/>
    </source>
</evidence>
<dbReference type="PANTHER" id="PTHR31511">
    <property type="entry name" value="PROTEIN CBG23764"/>
    <property type="match status" value="1"/>
</dbReference>
<keyword evidence="11" id="KW-1185">Reference proteome</keyword>
<keyword evidence="4" id="KW-0548">Nucleotidyltransferase</keyword>
<evidence type="ECO:0000256" key="8">
    <source>
        <dbReference type="ARBA" id="ARBA00049244"/>
    </source>
</evidence>
<evidence type="ECO:0000256" key="5">
    <source>
        <dbReference type="ARBA" id="ARBA00022705"/>
    </source>
</evidence>
<dbReference type="GO" id="GO:0003677">
    <property type="term" value="F:DNA binding"/>
    <property type="evidence" value="ECO:0007669"/>
    <property type="project" value="UniProtKB-KW"/>
</dbReference>
<dbReference type="InterPro" id="IPR004868">
    <property type="entry name" value="DNA-dir_DNA_pol_B_mt/vir"/>
</dbReference>
<name>A0A151IV05_9HYME</name>
<protein>
    <recommendedName>
        <fullName evidence="2">DNA-directed DNA polymerase</fullName>
        <ecNumber evidence="2">2.7.7.7</ecNumber>
    </recommendedName>
</protein>